<accession>A0AA41WYI5</accession>
<keyword evidence="14" id="KW-1185">Reference proteome</keyword>
<dbReference type="PRINTS" id="PR00182">
    <property type="entry name" value="ECOLNEIPORIN"/>
</dbReference>
<evidence type="ECO:0000256" key="6">
    <source>
        <dbReference type="ARBA" id="ARBA00022729"/>
    </source>
</evidence>
<evidence type="ECO:0000256" key="9">
    <source>
        <dbReference type="ARBA" id="ARBA00023136"/>
    </source>
</evidence>
<dbReference type="PANTHER" id="PTHR34501">
    <property type="entry name" value="PROTEIN YDDL-RELATED"/>
    <property type="match status" value="1"/>
</dbReference>
<dbReference type="GO" id="GO:0015288">
    <property type="term" value="F:porin activity"/>
    <property type="evidence" value="ECO:0007669"/>
    <property type="project" value="UniProtKB-KW"/>
</dbReference>
<evidence type="ECO:0000313" key="13">
    <source>
        <dbReference type="EMBL" id="MCP1174762.1"/>
    </source>
</evidence>
<gene>
    <name evidence="13" type="ORF">NKG59_20560</name>
</gene>
<comment type="subunit">
    <text evidence="2">Homotrimer.</text>
</comment>
<comment type="caution">
    <text evidence="13">The sequence shown here is derived from an EMBL/GenBank/DDBJ whole genome shotgun (WGS) entry which is preliminary data.</text>
</comment>
<evidence type="ECO:0000259" key="12">
    <source>
        <dbReference type="Pfam" id="PF13609"/>
    </source>
</evidence>
<dbReference type="SUPFAM" id="SSF56935">
    <property type="entry name" value="Porins"/>
    <property type="match status" value="1"/>
</dbReference>
<dbReference type="CDD" id="cd00342">
    <property type="entry name" value="gram_neg_porins"/>
    <property type="match status" value="1"/>
</dbReference>
<evidence type="ECO:0000256" key="2">
    <source>
        <dbReference type="ARBA" id="ARBA00011233"/>
    </source>
</evidence>
<feature type="domain" description="Porin" evidence="12">
    <location>
        <begin position="15"/>
        <end position="327"/>
    </location>
</feature>
<dbReference type="EMBL" id="JAMYWC010000006">
    <property type="protein sequence ID" value="MCP1174762.1"/>
    <property type="molecule type" value="Genomic_DNA"/>
</dbReference>
<evidence type="ECO:0000256" key="8">
    <source>
        <dbReference type="ARBA" id="ARBA00023114"/>
    </source>
</evidence>
<dbReference type="GO" id="GO:0046930">
    <property type="term" value="C:pore complex"/>
    <property type="evidence" value="ECO:0007669"/>
    <property type="project" value="UniProtKB-KW"/>
</dbReference>
<dbReference type="PRINTS" id="PR00184">
    <property type="entry name" value="NEISSPPORIN"/>
</dbReference>
<evidence type="ECO:0000313" key="14">
    <source>
        <dbReference type="Proteomes" id="UP001162793"/>
    </source>
</evidence>
<keyword evidence="10" id="KW-0998">Cell outer membrane</keyword>
<keyword evidence="5" id="KW-0812">Transmembrane</keyword>
<feature type="chain" id="PRO_5041414312" evidence="11">
    <location>
        <begin position="29"/>
        <end position="359"/>
    </location>
</feature>
<keyword evidence="9" id="KW-0472">Membrane</keyword>
<name>A0AA41WYI5_9RALS</name>
<sequence length="359" mass="37350">MRIKNPSQRIAIAAAAALLAATSGLAAAQSSVTLYGRVGGGIDYTNKIATANGTASNLQYGGNQWGTSMWGLKGSEDLGGGLSAVMNLENGFNSGSGSSDALFNRFAVVGLSSTTYGTLLLGRAMGIPDGETWSIDPMGLQNMGAETLQANRTWGSRQKAITYNSPTWGGFSFRAQAGLNGTAGHFNAGRQLAGAMAYQNGPLMLKAFYEEIRDTNGEFTNLYTASRLFTAGGTYQIGDLKLFGGYSRIQSGGATVADADNPSGATHQQTYWLGANYQVTPALTLIGGAYRANRNQGGGNGTLLTVGANYYFSKRTLLYGTIGTVMNGSNASFSVEAGGGKPAPGSGQQGVYTGIMHWF</sequence>
<feature type="signal peptide" evidence="11">
    <location>
        <begin position="1"/>
        <end position="28"/>
    </location>
</feature>
<dbReference type="GO" id="GO:0034220">
    <property type="term" value="P:monoatomic ion transmembrane transport"/>
    <property type="evidence" value="ECO:0007669"/>
    <property type="project" value="InterPro"/>
</dbReference>
<evidence type="ECO:0000256" key="1">
    <source>
        <dbReference type="ARBA" id="ARBA00004571"/>
    </source>
</evidence>
<evidence type="ECO:0000256" key="10">
    <source>
        <dbReference type="ARBA" id="ARBA00023237"/>
    </source>
</evidence>
<dbReference type="AlphaFoldDB" id="A0AA41WYI5"/>
<dbReference type="InterPro" id="IPR002299">
    <property type="entry name" value="Porin_Neis"/>
</dbReference>
<dbReference type="Gene3D" id="2.40.160.10">
    <property type="entry name" value="Porin"/>
    <property type="match status" value="1"/>
</dbReference>
<dbReference type="InterPro" id="IPR023614">
    <property type="entry name" value="Porin_dom_sf"/>
</dbReference>
<keyword evidence="8" id="KW-0626">Porin</keyword>
<keyword evidence="6 11" id="KW-0732">Signal</keyword>
<dbReference type="RefSeq" id="WP_045205679.1">
    <property type="nucleotide sequence ID" value="NZ_JAMYWC010000006.1"/>
</dbReference>
<dbReference type="Pfam" id="PF13609">
    <property type="entry name" value="Porin_4"/>
    <property type="match status" value="1"/>
</dbReference>
<evidence type="ECO:0000256" key="7">
    <source>
        <dbReference type="ARBA" id="ARBA00023065"/>
    </source>
</evidence>
<evidence type="ECO:0000256" key="5">
    <source>
        <dbReference type="ARBA" id="ARBA00022692"/>
    </source>
</evidence>
<evidence type="ECO:0000256" key="3">
    <source>
        <dbReference type="ARBA" id="ARBA00022448"/>
    </source>
</evidence>
<keyword evidence="4" id="KW-1134">Transmembrane beta strand</keyword>
<proteinExistence type="predicted"/>
<dbReference type="Proteomes" id="UP001162793">
    <property type="component" value="Unassembled WGS sequence"/>
</dbReference>
<keyword evidence="3" id="KW-0813">Transport</keyword>
<reference evidence="14" key="1">
    <citation type="journal article" date="2023" name="Front. Microbiol.">
        <title>Ralstonia chuxiongensis sp. nov., Ralstonia mojiangensis sp. nov., and Ralstonia soli sp. nov., isolated from tobacco fields, are three novel species in the family Burkholderiaceae.</title>
        <authorList>
            <person name="Lu C.H."/>
            <person name="Zhang Y.Y."/>
            <person name="Jiang N."/>
            <person name="Chen W."/>
            <person name="Shao X."/>
            <person name="Zhao Z.M."/>
            <person name="Lu W.L."/>
            <person name="Hu X."/>
            <person name="Xi Y.X."/>
            <person name="Zou S.Y."/>
            <person name="Wei Q.J."/>
            <person name="Lin Z.L."/>
            <person name="Gong L."/>
            <person name="Gai X.T."/>
            <person name="Zhang L.Q."/>
            <person name="Li J.Y."/>
            <person name="Jin Y."/>
            <person name="Xia Z.Y."/>
        </authorList>
    </citation>
    <scope>NUCLEOTIDE SEQUENCE [LARGE SCALE GENOMIC DNA]</scope>
    <source>
        <strain evidence="14">21YRMH01-3</strain>
    </source>
</reference>
<keyword evidence="7" id="KW-0406">Ion transport</keyword>
<dbReference type="InterPro" id="IPR001702">
    <property type="entry name" value="Porin_Gram-ve"/>
</dbReference>
<evidence type="ECO:0000256" key="11">
    <source>
        <dbReference type="SAM" id="SignalP"/>
    </source>
</evidence>
<dbReference type="GO" id="GO:0009279">
    <property type="term" value="C:cell outer membrane"/>
    <property type="evidence" value="ECO:0007669"/>
    <property type="project" value="UniProtKB-SubCell"/>
</dbReference>
<protein>
    <submittedName>
        <fullName evidence="13">Porin</fullName>
    </submittedName>
</protein>
<dbReference type="InterPro" id="IPR050298">
    <property type="entry name" value="Gram-neg_bact_OMP"/>
</dbReference>
<dbReference type="PANTHER" id="PTHR34501:SF9">
    <property type="entry name" value="MAJOR OUTER MEMBRANE PROTEIN P.IA"/>
    <property type="match status" value="1"/>
</dbReference>
<organism evidence="13 14">
    <name type="scientific">Ralstonia chuxiongensis</name>
    <dbReference type="NCBI Taxonomy" id="2957504"/>
    <lineage>
        <taxon>Bacteria</taxon>
        <taxon>Pseudomonadati</taxon>
        <taxon>Pseudomonadota</taxon>
        <taxon>Betaproteobacteria</taxon>
        <taxon>Burkholderiales</taxon>
        <taxon>Burkholderiaceae</taxon>
        <taxon>Ralstonia</taxon>
    </lineage>
</organism>
<evidence type="ECO:0000256" key="4">
    <source>
        <dbReference type="ARBA" id="ARBA00022452"/>
    </source>
</evidence>
<dbReference type="InterPro" id="IPR033900">
    <property type="entry name" value="Gram_neg_porin_domain"/>
</dbReference>
<comment type="subcellular location">
    <subcellularLocation>
        <location evidence="1">Cell outer membrane</location>
        <topology evidence="1">Multi-pass membrane protein</topology>
    </subcellularLocation>
</comment>